<sequence>MDTWTPFLLFLGAVAAVMGLFTKHISSKITDFKDVHKPVHDAIEKELAEFRMNLEHKTSRIEQMERSRVQDVERIVKLETNITNIEKGQARIETSIDKLISSHQSNFDQLATSIRELRDVRPKG</sequence>
<organism evidence="1 2">
    <name type="scientific">Sphingobium yanoikuyae</name>
    <name type="common">Sphingomonas yanoikuyae</name>
    <dbReference type="NCBI Taxonomy" id="13690"/>
    <lineage>
        <taxon>Bacteria</taxon>
        <taxon>Pseudomonadati</taxon>
        <taxon>Pseudomonadota</taxon>
        <taxon>Alphaproteobacteria</taxon>
        <taxon>Sphingomonadales</taxon>
        <taxon>Sphingomonadaceae</taxon>
        <taxon>Sphingobium</taxon>
    </lineage>
</organism>
<name>A0A177JPQ6_SPHYA</name>
<dbReference type="Proteomes" id="UP000077262">
    <property type="component" value="Unassembled WGS sequence"/>
</dbReference>
<reference evidence="1 2" key="1">
    <citation type="submission" date="2016-02" db="EMBL/GenBank/DDBJ databases">
        <authorList>
            <person name="Wen L."/>
            <person name="He K."/>
            <person name="Yang H."/>
        </authorList>
    </citation>
    <scope>NUCLEOTIDE SEQUENCE [LARGE SCALE GENOMIC DNA]</scope>
    <source>
        <strain evidence="1 2">CD09_2</strain>
    </source>
</reference>
<dbReference type="AlphaFoldDB" id="A0A177JPQ6"/>
<evidence type="ECO:0000313" key="1">
    <source>
        <dbReference type="EMBL" id="OAH42756.1"/>
    </source>
</evidence>
<accession>A0A177JPQ6</accession>
<gene>
    <name evidence="1" type="ORF">AX777_05830</name>
</gene>
<comment type="caution">
    <text evidence="1">The sequence shown here is derived from an EMBL/GenBank/DDBJ whole genome shotgun (WGS) entry which is preliminary data.</text>
</comment>
<dbReference type="EMBL" id="LSTR01000040">
    <property type="protein sequence ID" value="OAH42756.1"/>
    <property type="molecule type" value="Genomic_DNA"/>
</dbReference>
<protein>
    <submittedName>
        <fullName evidence="1">Uncharacterized protein</fullName>
    </submittedName>
</protein>
<proteinExistence type="predicted"/>
<evidence type="ECO:0000313" key="2">
    <source>
        <dbReference type="Proteomes" id="UP000077262"/>
    </source>
</evidence>